<dbReference type="Gene3D" id="3.90.180.10">
    <property type="entry name" value="Medium-chain alcohol dehydrogenases, catalytic domain"/>
    <property type="match status" value="1"/>
</dbReference>
<dbReference type="GO" id="GO:0003960">
    <property type="term" value="F:quinone reductase (NADPH) activity"/>
    <property type="evidence" value="ECO:0007669"/>
    <property type="project" value="TreeGrafter"/>
</dbReference>
<dbReference type="Proteomes" id="UP000199207">
    <property type="component" value="Unassembled WGS sequence"/>
</dbReference>
<evidence type="ECO:0000256" key="1">
    <source>
        <dbReference type="ARBA" id="ARBA00022857"/>
    </source>
</evidence>
<dbReference type="InterPro" id="IPR036291">
    <property type="entry name" value="NAD(P)-bd_dom_sf"/>
</dbReference>
<keyword evidence="2" id="KW-0560">Oxidoreductase</keyword>
<dbReference type="GO" id="GO:0008270">
    <property type="term" value="F:zinc ion binding"/>
    <property type="evidence" value="ECO:0007669"/>
    <property type="project" value="InterPro"/>
</dbReference>
<dbReference type="Pfam" id="PF08240">
    <property type="entry name" value="ADH_N"/>
    <property type="match status" value="1"/>
</dbReference>
<dbReference type="EMBL" id="FOLM01000002">
    <property type="protein sequence ID" value="SFC24358.1"/>
    <property type="molecule type" value="Genomic_DNA"/>
</dbReference>
<evidence type="ECO:0000313" key="5">
    <source>
        <dbReference type="Proteomes" id="UP000199207"/>
    </source>
</evidence>
<dbReference type="InterPro" id="IPR011032">
    <property type="entry name" value="GroES-like_sf"/>
</dbReference>
<evidence type="ECO:0000259" key="3">
    <source>
        <dbReference type="SMART" id="SM00829"/>
    </source>
</evidence>
<dbReference type="SUPFAM" id="SSF51735">
    <property type="entry name" value="NAD(P)-binding Rossmann-fold domains"/>
    <property type="match status" value="1"/>
</dbReference>
<name>A0A1I1HQW4_9ACTN</name>
<keyword evidence="1" id="KW-0521">NADP</keyword>
<feature type="domain" description="Enoyl reductase (ER)" evidence="3">
    <location>
        <begin position="10"/>
        <end position="330"/>
    </location>
</feature>
<dbReference type="STRING" id="910347.SAMN05421773_102422"/>
<dbReference type="Gene3D" id="3.40.50.720">
    <property type="entry name" value="NAD(P)-binding Rossmann-like Domain"/>
    <property type="match status" value="1"/>
</dbReference>
<dbReference type="GO" id="GO:0035925">
    <property type="term" value="F:mRNA 3'-UTR AU-rich region binding"/>
    <property type="evidence" value="ECO:0007669"/>
    <property type="project" value="TreeGrafter"/>
</dbReference>
<dbReference type="InterPro" id="IPR013149">
    <property type="entry name" value="ADH-like_C"/>
</dbReference>
<dbReference type="PROSITE" id="PS01162">
    <property type="entry name" value="QOR_ZETA_CRYSTAL"/>
    <property type="match status" value="1"/>
</dbReference>
<dbReference type="InterPro" id="IPR002364">
    <property type="entry name" value="Quin_OxRdtase/zeta-crystal_CS"/>
</dbReference>
<protein>
    <submittedName>
        <fullName evidence="4">NADPH:quinone reductase</fullName>
    </submittedName>
</protein>
<dbReference type="Pfam" id="PF00107">
    <property type="entry name" value="ADH_zinc_N"/>
    <property type="match status" value="1"/>
</dbReference>
<dbReference type="PANTHER" id="PTHR48106:SF13">
    <property type="entry name" value="QUINONE OXIDOREDUCTASE-RELATED"/>
    <property type="match status" value="1"/>
</dbReference>
<dbReference type="InterPro" id="IPR020843">
    <property type="entry name" value="ER"/>
</dbReference>
<dbReference type="InterPro" id="IPR013154">
    <property type="entry name" value="ADH-like_N"/>
</dbReference>
<dbReference type="GO" id="GO:0070402">
    <property type="term" value="F:NADPH binding"/>
    <property type="evidence" value="ECO:0007669"/>
    <property type="project" value="TreeGrafter"/>
</dbReference>
<dbReference type="OrthoDB" id="5195079at2"/>
<sequence>MRAIRLHSFGPPENLVPENLPDPVPGAGEVLIEVAAAGVHLVDTVLRRGAPGGRFPRPDLPTVPGREVAGTVTALGPETDPEWLGARVAAHLGMVPGGYADRAVTAAGRLHRLPAELPFDRAVAMIGTGRTTMGVLRAAEPGPGPGDLVLVLAAAGGIGSLLVQYARHRGATVVGAAGGPHKTAAVAGLGATAAVDYNRPGWPEEVRRMFGDRPATLLLEGVGGPLARDAAGLLAPGGRHLRYGWASVPGFDGSADPAAMGEAELRERSITAETVLGPAMLDNLRALEERAMALAADGTLRPPVHRFPLADAARAHRALETRATVGKVVLIP</sequence>
<gene>
    <name evidence="4" type="ORF">SAMN05421773_102422</name>
</gene>
<dbReference type="RefSeq" id="WP_093837699.1">
    <property type="nucleotide sequence ID" value="NZ_FOLM01000002.1"/>
</dbReference>
<reference evidence="4 5" key="1">
    <citation type="submission" date="2016-10" db="EMBL/GenBank/DDBJ databases">
        <authorList>
            <person name="de Groot N.N."/>
        </authorList>
    </citation>
    <scope>NUCLEOTIDE SEQUENCE [LARGE SCALE GENOMIC DNA]</scope>
    <source>
        <strain evidence="4 5">CGMCC 4.5739</strain>
    </source>
</reference>
<dbReference type="SUPFAM" id="SSF50129">
    <property type="entry name" value="GroES-like"/>
    <property type="match status" value="1"/>
</dbReference>
<proteinExistence type="predicted"/>
<evidence type="ECO:0000256" key="2">
    <source>
        <dbReference type="ARBA" id="ARBA00023002"/>
    </source>
</evidence>
<dbReference type="AlphaFoldDB" id="A0A1I1HQW4"/>
<accession>A0A1I1HQW4</accession>
<dbReference type="CDD" id="cd08244">
    <property type="entry name" value="MDR_enoyl_red"/>
    <property type="match status" value="1"/>
</dbReference>
<dbReference type="GO" id="GO:0005829">
    <property type="term" value="C:cytosol"/>
    <property type="evidence" value="ECO:0007669"/>
    <property type="project" value="TreeGrafter"/>
</dbReference>
<organism evidence="4 5">
    <name type="scientific">Streptomyces aidingensis</name>
    <dbReference type="NCBI Taxonomy" id="910347"/>
    <lineage>
        <taxon>Bacteria</taxon>
        <taxon>Bacillati</taxon>
        <taxon>Actinomycetota</taxon>
        <taxon>Actinomycetes</taxon>
        <taxon>Kitasatosporales</taxon>
        <taxon>Streptomycetaceae</taxon>
        <taxon>Streptomyces</taxon>
    </lineage>
</organism>
<dbReference type="SMART" id="SM00829">
    <property type="entry name" value="PKS_ER"/>
    <property type="match status" value="1"/>
</dbReference>
<keyword evidence="5" id="KW-1185">Reference proteome</keyword>
<evidence type="ECO:0000313" key="4">
    <source>
        <dbReference type="EMBL" id="SFC24358.1"/>
    </source>
</evidence>
<dbReference type="PANTHER" id="PTHR48106">
    <property type="entry name" value="QUINONE OXIDOREDUCTASE PIG3-RELATED"/>
    <property type="match status" value="1"/>
</dbReference>